<dbReference type="InterPro" id="IPR001626">
    <property type="entry name" value="ABC_TroCD"/>
</dbReference>
<dbReference type="SUPFAM" id="SSF81345">
    <property type="entry name" value="ABC transporter involved in vitamin B12 uptake, BtuC"/>
    <property type="match status" value="1"/>
</dbReference>
<dbReference type="Pfam" id="PF00950">
    <property type="entry name" value="ABC-3"/>
    <property type="match status" value="1"/>
</dbReference>
<sequence length="302" mass="32321">MFDILRYPFMQNALLAGGFVALIAPLIGYFLIIRGLTFAGHALPNIGFAGAAGAVLLQVDPVFGLFAFTISAGVGIALLGKQVRERDISIGILMTFALGLGLMFLSLYSGYAQRVYSILFGTILGISYADVLITALVSILILLLMLILFRPLLFSSLDPALALARGVPVQFLSVIFLTLVAITISVAIQVIGALLVFVLLIGPAATAIRLAHRPLWTILIATALSISYTVLGIVLAGLNGFWPVSFYIATISFCVYLPVRLLTGWRSKNYRRGPSSLQPDQAESSLDQAAVQTASHIHGTTH</sequence>
<dbReference type="GO" id="GO:0043190">
    <property type="term" value="C:ATP-binding cassette (ABC) transporter complex"/>
    <property type="evidence" value="ECO:0007669"/>
    <property type="project" value="InterPro"/>
</dbReference>
<evidence type="ECO:0000256" key="1">
    <source>
        <dbReference type="ARBA" id="ARBA00004141"/>
    </source>
</evidence>
<dbReference type="RefSeq" id="WP_129885205.1">
    <property type="nucleotide sequence ID" value="NZ_CP035758.1"/>
</dbReference>
<evidence type="ECO:0000313" key="8">
    <source>
        <dbReference type="EMBL" id="QBD74606.1"/>
    </source>
</evidence>
<evidence type="ECO:0000256" key="4">
    <source>
        <dbReference type="ARBA" id="ARBA00022989"/>
    </source>
</evidence>
<keyword evidence="5 7" id="KW-0472">Membrane</keyword>
<organism evidence="8 9">
    <name type="scientific">Ktedonosporobacter rubrisoli</name>
    <dbReference type="NCBI Taxonomy" id="2509675"/>
    <lineage>
        <taxon>Bacteria</taxon>
        <taxon>Bacillati</taxon>
        <taxon>Chloroflexota</taxon>
        <taxon>Ktedonobacteria</taxon>
        <taxon>Ktedonobacterales</taxon>
        <taxon>Ktedonosporobacteraceae</taxon>
        <taxon>Ktedonosporobacter</taxon>
    </lineage>
</organism>
<proteinExistence type="inferred from homology"/>
<evidence type="ECO:0000256" key="6">
    <source>
        <dbReference type="RuleBase" id="RU003943"/>
    </source>
</evidence>
<comment type="similarity">
    <text evidence="2 6">Belongs to the ABC-3 integral membrane protein family.</text>
</comment>
<feature type="transmembrane region" description="Helical" evidence="7">
    <location>
        <begin position="118"/>
        <end position="149"/>
    </location>
</feature>
<keyword evidence="6" id="KW-0813">Transport</keyword>
<evidence type="ECO:0000256" key="5">
    <source>
        <dbReference type="ARBA" id="ARBA00023136"/>
    </source>
</evidence>
<keyword evidence="3 6" id="KW-0812">Transmembrane</keyword>
<dbReference type="Proteomes" id="UP000290365">
    <property type="component" value="Chromosome"/>
</dbReference>
<dbReference type="OrthoDB" id="9798540at2"/>
<evidence type="ECO:0000256" key="2">
    <source>
        <dbReference type="ARBA" id="ARBA00008034"/>
    </source>
</evidence>
<feature type="transmembrane region" description="Helical" evidence="7">
    <location>
        <begin position="12"/>
        <end position="32"/>
    </location>
</feature>
<keyword evidence="9" id="KW-1185">Reference proteome</keyword>
<keyword evidence="4 7" id="KW-1133">Transmembrane helix</keyword>
<dbReference type="PANTHER" id="PTHR30477">
    <property type="entry name" value="ABC-TRANSPORTER METAL-BINDING PROTEIN"/>
    <property type="match status" value="1"/>
</dbReference>
<protein>
    <submittedName>
        <fullName evidence="8">Metal ABC transporter permease</fullName>
    </submittedName>
</protein>
<feature type="transmembrane region" description="Helical" evidence="7">
    <location>
        <begin position="169"/>
        <end position="202"/>
    </location>
</feature>
<dbReference type="AlphaFoldDB" id="A0A4P6JIX3"/>
<gene>
    <name evidence="8" type="ORF">EPA93_00800</name>
</gene>
<feature type="transmembrane region" description="Helical" evidence="7">
    <location>
        <begin position="214"/>
        <end position="238"/>
    </location>
</feature>
<dbReference type="GO" id="GO:0055085">
    <property type="term" value="P:transmembrane transport"/>
    <property type="evidence" value="ECO:0007669"/>
    <property type="project" value="InterPro"/>
</dbReference>
<comment type="subcellular location">
    <subcellularLocation>
        <location evidence="6">Cell membrane</location>
        <topology evidence="6">Multi-pass membrane protein</topology>
    </subcellularLocation>
    <subcellularLocation>
        <location evidence="1">Membrane</location>
        <topology evidence="1">Multi-pass membrane protein</topology>
    </subcellularLocation>
</comment>
<dbReference type="EMBL" id="CP035758">
    <property type="protein sequence ID" value="QBD74606.1"/>
    <property type="molecule type" value="Genomic_DNA"/>
</dbReference>
<evidence type="ECO:0000256" key="3">
    <source>
        <dbReference type="ARBA" id="ARBA00022692"/>
    </source>
</evidence>
<reference evidence="8 9" key="1">
    <citation type="submission" date="2019-01" db="EMBL/GenBank/DDBJ databases">
        <title>Ktedonosporobacter rubrisoli SCAWS-G2.</title>
        <authorList>
            <person name="Huang Y."/>
            <person name="Yan B."/>
        </authorList>
    </citation>
    <scope>NUCLEOTIDE SEQUENCE [LARGE SCALE GENOMIC DNA]</scope>
    <source>
        <strain evidence="8 9">SCAWS-G2</strain>
    </source>
</reference>
<accession>A0A4P6JIX3</accession>
<name>A0A4P6JIX3_KTERU</name>
<feature type="transmembrane region" description="Helical" evidence="7">
    <location>
        <begin position="62"/>
        <end position="80"/>
    </location>
</feature>
<dbReference type="PANTHER" id="PTHR30477:SF0">
    <property type="entry name" value="METAL TRANSPORT SYSTEM MEMBRANE PROTEIN TM_0125-RELATED"/>
    <property type="match status" value="1"/>
</dbReference>
<feature type="transmembrane region" description="Helical" evidence="7">
    <location>
        <begin position="244"/>
        <end position="262"/>
    </location>
</feature>
<dbReference type="Gene3D" id="1.10.3470.10">
    <property type="entry name" value="ABC transporter involved in vitamin B12 uptake, BtuC"/>
    <property type="match status" value="1"/>
</dbReference>
<dbReference type="KEGG" id="kbs:EPA93_00800"/>
<evidence type="ECO:0000313" key="9">
    <source>
        <dbReference type="Proteomes" id="UP000290365"/>
    </source>
</evidence>
<dbReference type="InterPro" id="IPR037294">
    <property type="entry name" value="ABC_BtuC-like"/>
</dbReference>
<evidence type="ECO:0000256" key="7">
    <source>
        <dbReference type="SAM" id="Phobius"/>
    </source>
</evidence>
<feature type="transmembrane region" description="Helical" evidence="7">
    <location>
        <begin position="92"/>
        <end position="111"/>
    </location>
</feature>